<reference evidence="2 3" key="1">
    <citation type="submission" date="2021-03" db="EMBL/GenBank/DDBJ databases">
        <title>Sequencing the genomes of 1000 actinobacteria strains.</title>
        <authorList>
            <person name="Klenk H.-P."/>
        </authorList>
    </citation>
    <scope>NUCLEOTIDE SEQUENCE [LARGE SCALE GENOMIC DNA]</scope>
    <source>
        <strain evidence="2 3">DSM 14564</strain>
    </source>
</reference>
<gene>
    <name evidence="2" type="ORF">JOF44_002947</name>
</gene>
<keyword evidence="3" id="KW-1185">Reference proteome</keyword>
<dbReference type="EMBL" id="JAGIOC010000001">
    <property type="protein sequence ID" value="MBP2410044.1"/>
    <property type="molecule type" value="Genomic_DNA"/>
</dbReference>
<sequence>MTTPMNSSLPWPTEAPAIPLLSVRPVLDRIASLARTHEQDVTLVPGFATNEEELAADPPPALEQILDELGGIELCGHPVLNLLIEDRTDVGPYTLLGSATTFYPLYETPDAAVILTIDDDGAPGAIYGIGEDLALQLAAADLPSYLERFADALEASLAALGEAPEEGEARTELAEQLMDQHLFAAFLGEADDDEDDAGVSPYAADSGAVTSAETTTVPVQSPSAAGPGDLPEGTIAVADLRQAPLGARVELIDADVPGDPLDLHVAWRERGRVVALLTA</sequence>
<dbReference type="Proteomes" id="UP000698222">
    <property type="component" value="Unassembled WGS sequence"/>
</dbReference>
<evidence type="ECO:0000313" key="3">
    <source>
        <dbReference type="Proteomes" id="UP000698222"/>
    </source>
</evidence>
<name>A0ABS4YMQ6_9MICO</name>
<evidence type="ECO:0000313" key="2">
    <source>
        <dbReference type="EMBL" id="MBP2410044.1"/>
    </source>
</evidence>
<feature type="compositionally biased region" description="Polar residues" evidence="1">
    <location>
        <begin position="208"/>
        <end position="223"/>
    </location>
</feature>
<dbReference type="RefSeq" id="WP_342591798.1">
    <property type="nucleotide sequence ID" value="NZ_BAAAJV010000041.1"/>
</dbReference>
<comment type="caution">
    <text evidence="2">The sequence shown here is derived from an EMBL/GenBank/DDBJ whole genome shotgun (WGS) entry which is preliminary data.</text>
</comment>
<accession>A0ABS4YMQ6</accession>
<evidence type="ECO:0000256" key="1">
    <source>
        <dbReference type="SAM" id="MobiDB-lite"/>
    </source>
</evidence>
<protein>
    <submittedName>
        <fullName evidence="2">Uncharacterized protein</fullName>
    </submittedName>
</protein>
<organism evidence="2 3">
    <name type="scientific">Brachybacterium fresconis</name>
    <dbReference type="NCBI Taxonomy" id="173363"/>
    <lineage>
        <taxon>Bacteria</taxon>
        <taxon>Bacillati</taxon>
        <taxon>Actinomycetota</taxon>
        <taxon>Actinomycetes</taxon>
        <taxon>Micrococcales</taxon>
        <taxon>Dermabacteraceae</taxon>
        <taxon>Brachybacterium</taxon>
    </lineage>
</organism>
<proteinExistence type="predicted"/>
<feature type="region of interest" description="Disordered" evidence="1">
    <location>
        <begin position="193"/>
        <end position="232"/>
    </location>
</feature>